<feature type="compositionally biased region" description="Polar residues" evidence="1">
    <location>
        <begin position="117"/>
        <end position="127"/>
    </location>
</feature>
<proteinExistence type="predicted"/>
<keyword evidence="3" id="KW-1185">Reference proteome</keyword>
<feature type="region of interest" description="Disordered" evidence="1">
    <location>
        <begin position="1"/>
        <end position="55"/>
    </location>
</feature>
<name>A0A6S7I5I0_PARCT</name>
<feature type="compositionally biased region" description="Polar residues" evidence="1">
    <location>
        <begin position="27"/>
        <end position="51"/>
    </location>
</feature>
<gene>
    <name evidence="2" type="ORF">PACLA_8A072956</name>
</gene>
<comment type="caution">
    <text evidence="2">The sequence shown here is derived from an EMBL/GenBank/DDBJ whole genome shotgun (WGS) entry which is preliminary data.</text>
</comment>
<protein>
    <submittedName>
        <fullName evidence="2">Uncharacterized protein</fullName>
    </submittedName>
</protein>
<feature type="region of interest" description="Disordered" evidence="1">
    <location>
        <begin position="339"/>
        <end position="358"/>
    </location>
</feature>
<accession>A0A6S7I5I0</accession>
<reference evidence="2" key="1">
    <citation type="submission" date="2020-04" db="EMBL/GenBank/DDBJ databases">
        <authorList>
            <person name="Alioto T."/>
            <person name="Alioto T."/>
            <person name="Gomez Garrido J."/>
        </authorList>
    </citation>
    <scope>NUCLEOTIDE SEQUENCE</scope>
    <source>
        <strain evidence="2">A484AB</strain>
    </source>
</reference>
<feature type="region of interest" description="Disordered" evidence="1">
    <location>
        <begin position="109"/>
        <end position="130"/>
    </location>
</feature>
<organism evidence="2 3">
    <name type="scientific">Paramuricea clavata</name>
    <name type="common">Red gorgonian</name>
    <name type="synonym">Violescent sea-whip</name>
    <dbReference type="NCBI Taxonomy" id="317549"/>
    <lineage>
        <taxon>Eukaryota</taxon>
        <taxon>Metazoa</taxon>
        <taxon>Cnidaria</taxon>
        <taxon>Anthozoa</taxon>
        <taxon>Octocorallia</taxon>
        <taxon>Malacalcyonacea</taxon>
        <taxon>Plexauridae</taxon>
        <taxon>Paramuricea</taxon>
    </lineage>
</organism>
<evidence type="ECO:0000313" key="2">
    <source>
        <dbReference type="EMBL" id="CAB4001931.1"/>
    </source>
</evidence>
<feature type="compositionally biased region" description="Basic residues" evidence="1">
    <location>
        <begin position="1"/>
        <end position="15"/>
    </location>
</feature>
<dbReference type="AlphaFoldDB" id="A0A6S7I5I0"/>
<sequence length="388" mass="43870">MKRKQKLPRRTRRQISPKPADHVEYSVNPNNTEVNEQNTDENSNIPVNNCNDSRKKGKTFPCEMNEFKETTTFDWKDSFHTENSSSNHIKTIERENQELAIKSKNSKETFTERLKQHSTPPQNSNVPKRNLNRSPEYLALSDSITNSPTTFVNIRNESEGGNMPVILNVFTLSQVPTSYIKHKITNVIRKNNFPVTPPCSSPIQKLEQFIGTENTPNETKSPLFPSGLASPTLKKSTTTSNVYNIYFPVDNGRQNVTGHGSHLFPSEIKQSIDQTNYTPTSQLTRFYDVKGGAKIKQSKLNIVSSSKNNAVLCDSWKLMTQPLKNVEVSPVTEFTGKPSYSRDQCVGESENGADNSHAFLSPTDIKVLQLKRRLKEQEAALKKLRTNH</sequence>
<evidence type="ECO:0000256" key="1">
    <source>
        <dbReference type="SAM" id="MobiDB-lite"/>
    </source>
</evidence>
<evidence type="ECO:0000313" key="3">
    <source>
        <dbReference type="Proteomes" id="UP001152795"/>
    </source>
</evidence>
<dbReference type="Proteomes" id="UP001152795">
    <property type="component" value="Unassembled WGS sequence"/>
</dbReference>
<dbReference type="OrthoDB" id="10631141at2759"/>
<dbReference type="EMBL" id="CACRXK020004211">
    <property type="protein sequence ID" value="CAB4001931.1"/>
    <property type="molecule type" value="Genomic_DNA"/>
</dbReference>